<accession>X1R843</accession>
<proteinExistence type="predicted"/>
<comment type="caution">
    <text evidence="1">The sequence shown here is derived from an EMBL/GenBank/DDBJ whole genome shotgun (WGS) entry which is preliminary data.</text>
</comment>
<organism evidence="1">
    <name type="scientific">marine sediment metagenome</name>
    <dbReference type="NCBI Taxonomy" id="412755"/>
    <lineage>
        <taxon>unclassified sequences</taxon>
        <taxon>metagenomes</taxon>
        <taxon>ecological metagenomes</taxon>
    </lineage>
</organism>
<sequence>MKYGLNRAIDVVEEEAAVRFDDAKIWAMSRFEVGAEGNPELEDLEPVPEFKPEFKKGQRRLL</sequence>
<protein>
    <submittedName>
        <fullName evidence="1">Uncharacterized protein</fullName>
    </submittedName>
</protein>
<dbReference type="EMBL" id="BARW01003999">
    <property type="protein sequence ID" value="GAI59320.1"/>
    <property type="molecule type" value="Genomic_DNA"/>
</dbReference>
<gene>
    <name evidence="1" type="ORF">S12H4_09719</name>
</gene>
<evidence type="ECO:0000313" key="1">
    <source>
        <dbReference type="EMBL" id="GAI59320.1"/>
    </source>
</evidence>
<dbReference type="AlphaFoldDB" id="X1R843"/>
<reference evidence="1" key="1">
    <citation type="journal article" date="2014" name="Front. Microbiol.">
        <title>High frequency of phylogenetically diverse reductive dehalogenase-homologous genes in deep subseafloor sedimentary metagenomes.</title>
        <authorList>
            <person name="Kawai M."/>
            <person name="Futagami T."/>
            <person name="Toyoda A."/>
            <person name="Takaki Y."/>
            <person name="Nishi S."/>
            <person name="Hori S."/>
            <person name="Arai W."/>
            <person name="Tsubouchi T."/>
            <person name="Morono Y."/>
            <person name="Uchiyama I."/>
            <person name="Ito T."/>
            <person name="Fujiyama A."/>
            <person name="Inagaki F."/>
            <person name="Takami H."/>
        </authorList>
    </citation>
    <scope>NUCLEOTIDE SEQUENCE</scope>
    <source>
        <strain evidence="1">Expedition CK06-06</strain>
    </source>
</reference>
<name>X1R843_9ZZZZ</name>